<dbReference type="AlphaFoldDB" id="A0A1I9G9Y9"/>
<sequence>MFTVSSDIQENLLGATSCNIRTRKTTNPVAVSKGLDGPIPATSHTSLSLNQHNMGEPVKLDSTLGWTNWDGPYHTWTTFGA</sequence>
<reference evidence="1" key="1">
    <citation type="journal article" date="2007" name="Science">
        <title>Draft genome of the filarial nematode parasite Brugia malayi.</title>
        <authorList>
            <person name="Ghedin E."/>
            <person name="Wang S."/>
            <person name="Spiro D."/>
            <person name="Caler E."/>
            <person name="Zhao Q."/>
            <person name="Crabtree J."/>
            <person name="Allen J.E."/>
            <person name="Delcher A.L."/>
            <person name="Guiliano D.B."/>
            <person name="Miranda-Saavedra D."/>
            <person name="Angiuoli S.V."/>
            <person name="Creasy T."/>
            <person name="Amedeo P."/>
            <person name="Haas B."/>
            <person name="El-Sayed N.M."/>
            <person name="Wortman J.R."/>
            <person name="Feldblyum T."/>
            <person name="Tallon L."/>
            <person name="Schatz M."/>
            <person name="Shumway M."/>
            <person name="Koo H."/>
            <person name="Salzberg S.L."/>
            <person name="Schobel S."/>
            <person name="Pertea M."/>
            <person name="Pop M."/>
            <person name="White O."/>
            <person name="Barton G.J."/>
            <person name="Carlow C.K."/>
            <person name="Crawford M.J."/>
            <person name="Daub J."/>
            <person name="Dimmic M.W."/>
            <person name="Estes C.F."/>
            <person name="Foster J.M."/>
            <person name="Ganatra M."/>
            <person name="Gregory W.F."/>
            <person name="Johnson N.M."/>
            <person name="Jin J."/>
            <person name="Komuniecki R."/>
            <person name="Korf I."/>
            <person name="Kumar S."/>
            <person name="Laney S."/>
            <person name="Li B.W."/>
            <person name="Li W."/>
            <person name="Lindblom T.H."/>
            <person name="Lustigman S."/>
            <person name="Ma D."/>
            <person name="Maina C.V."/>
            <person name="Martin D.M."/>
            <person name="McCarter J.P."/>
            <person name="McReynolds L."/>
            <person name="Mitreva M."/>
            <person name="Nutman T.B."/>
            <person name="Parkinson J."/>
            <person name="Peregrin-Alvarez J.M."/>
            <person name="Poole C."/>
            <person name="Ren Q."/>
            <person name="Saunders L."/>
            <person name="Sluder A.E."/>
            <person name="Smith K."/>
            <person name="Stanke M."/>
            <person name="Unnasch T.R."/>
            <person name="Ware J."/>
            <person name="Wei A.D."/>
            <person name="Weil G."/>
            <person name="Williams D.J."/>
            <person name="Zhang Y."/>
            <person name="Williams S.A."/>
            <person name="Fraser-Liggett C."/>
            <person name="Slatko B."/>
            <person name="Blaxter M.L."/>
            <person name="Scott A.L."/>
        </authorList>
    </citation>
    <scope>NUCLEOTIDE SEQUENCE</scope>
    <source>
        <strain evidence="1">FR3</strain>
    </source>
</reference>
<evidence type="ECO:0000313" key="1">
    <source>
        <dbReference type="EMBL" id="CDQ07445.1"/>
    </source>
</evidence>
<name>A0A1I9G9Y9_BRUMA</name>
<proteinExistence type="predicted"/>
<reference evidence="1" key="2">
    <citation type="submission" date="2012-12" db="EMBL/GenBank/DDBJ databases">
        <authorList>
            <consortium name="WormBase Consortium"/>
            <person name="Ghedin E."/>
            <person name="Paulini M."/>
        </authorList>
    </citation>
    <scope>NUCLEOTIDE SEQUENCE</scope>
    <source>
        <strain evidence="1">FR3</strain>
    </source>
</reference>
<dbReference type="EMBL" id="LN860072">
    <property type="protein sequence ID" value="CDQ07445.1"/>
    <property type="molecule type" value="Genomic_DNA"/>
</dbReference>
<accession>A0A1I9G9Y9</accession>
<organism evidence="1">
    <name type="scientific">Brugia malayi</name>
    <name type="common">Filarial nematode worm</name>
    <dbReference type="NCBI Taxonomy" id="6279"/>
    <lineage>
        <taxon>Eukaryota</taxon>
        <taxon>Metazoa</taxon>
        <taxon>Ecdysozoa</taxon>
        <taxon>Nematoda</taxon>
        <taxon>Chromadorea</taxon>
        <taxon>Rhabditida</taxon>
        <taxon>Spirurina</taxon>
        <taxon>Spiruromorpha</taxon>
        <taxon>Filarioidea</taxon>
        <taxon>Onchocercidae</taxon>
        <taxon>Brugia</taxon>
    </lineage>
</organism>
<feature type="non-terminal residue" evidence="1">
    <location>
        <position position="81"/>
    </location>
</feature>
<protein>
    <submittedName>
        <fullName evidence="1">Bm11723</fullName>
    </submittedName>
</protein>
<gene>
    <name evidence="1" type="primary">Bm11723</name>
    <name evidence="1" type="ORF">BM_Bm11723</name>
</gene>